<name>A0A6N8L1M0_9SPHI</name>
<proteinExistence type="predicted"/>
<reference evidence="2 3" key="1">
    <citation type="submission" date="2019-12" db="EMBL/GenBank/DDBJ databases">
        <authorList>
            <person name="Dong K."/>
        </authorList>
    </citation>
    <scope>NUCLEOTIDE SEQUENCE [LARGE SCALE GENOMIC DNA]</scope>
    <source>
        <strain evidence="2 3">JCM 31225</strain>
    </source>
</reference>
<feature type="signal peptide" evidence="1">
    <location>
        <begin position="1"/>
        <end position="19"/>
    </location>
</feature>
<dbReference type="OrthoDB" id="9805728at2"/>
<accession>A0A6N8L1M0</accession>
<dbReference type="Proteomes" id="UP000435036">
    <property type="component" value="Unassembled WGS sequence"/>
</dbReference>
<dbReference type="SUPFAM" id="SSF56281">
    <property type="entry name" value="Metallo-hydrolase/oxidoreductase"/>
    <property type="match status" value="1"/>
</dbReference>
<dbReference type="InterPro" id="IPR036866">
    <property type="entry name" value="RibonucZ/Hydroxyglut_hydro"/>
</dbReference>
<evidence type="ECO:0000256" key="1">
    <source>
        <dbReference type="SAM" id="SignalP"/>
    </source>
</evidence>
<keyword evidence="3" id="KW-1185">Reference proteome</keyword>
<sequence>MKRIFLTYCLLLLAFAVVAQQPSFQKNQKKYANEAVQTVKQFRKTSPLLLNEQRLQLLKTFETYSDPYSNAPFRAYLAESDAGAEQLEHTVPILYSYREAFDKVLHEVKTVKVKKGTAKVWLLYNMGFVVKTPSGCFGIDVDHRYAEALAPYLDFLCITHNHGDHANVKLMEAMTKAGKPVLSNFYKGDEKHLSKVPTTYSIGNFNIRTDFSDHLKNANLLKFVTTYRIDCGADAGDFSILHCGDSGFTPAQFTKVDGPVSLVVLRWGAPVENQIFGTGPGQIQTDYAVLSHLIELRHDPFPKGQASITQTLKHLPNVHCKNTLIPFWGEMLTWKKGKLIKK</sequence>
<evidence type="ECO:0000313" key="2">
    <source>
        <dbReference type="EMBL" id="MVZ62984.1"/>
    </source>
</evidence>
<dbReference type="Gene3D" id="3.60.15.10">
    <property type="entry name" value="Ribonuclease Z/Hydroxyacylglutathione hydrolase-like"/>
    <property type="match status" value="1"/>
</dbReference>
<gene>
    <name evidence="2" type="ORF">GQF63_13190</name>
</gene>
<protein>
    <recommendedName>
        <fullName evidence="4">MBL fold metallo-hydrolase</fullName>
    </recommendedName>
</protein>
<feature type="chain" id="PRO_5026747218" description="MBL fold metallo-hydrolase" evidence="1">
    <location>
        <begin position="20"/>
        <end position="342"/>
    </location>
</feature>
<evidence type="ECO:0000313" key="3">
    <source>
        <dbReference type="Proteomes" id="UP000435036"/>
    </source>
</evidence>
<dbReference type="RefSeq" id="WP_160369711.1">
    <property type="nucleotide sequence ID" value="NZ_WSQA01000010.1"/>
</dbReference>
<comment type="caution">
    <text evidence="2">The sequence shown here is derived from an EMBL/GenBank/DDBJ whole genome shotgun (WGS) entry which is preliminary data.</text>
</comment>
<organism evidence="2 3">
    <name type="scientific">Sphingobacterium humi</name>
    <dbReference type="NCBI Taxonomy" id="1796905"/>
    <lineage>
        <taxon>Bacteria</taxon>
        <taxon>Pseudomonadati</taxon>
        <taxon>Bacteroidota</taxon>
        <taxon>Sphingobacteriia</taxon>
        <taxon>Sphingobacteriales</taxon>
        <taxon>Sphingobacteriaceae</taxon>
        <taxon>Sphingobacterium</taxon>
    </lineage>
</organism>
<dbReference type="EMBL" id="WSQA01000010">
    <property type="protein sequence ID" value="MVZ62984.1"/>
    <property type="molecule type" value="Genomic_DNA"/>
</dbReference>
<evidence type="ECO:0008006" key="4">
    <source>
        <dbReference type="Google" id="ProtNLM"/>
    </source>
</evidence>
<keyword evidence="1" id="KW-0732">Signal</keyword>
<dbReference type="AlphaFoldDB" id="A0A6N8L1M0"/>